<name>A0A1M6XIM4_9FIRM</name>
<dbReference type="RefSeq" id="WP_072917895.1">
    <property type="nucleotide sequence ID" value="NZ_FRAR01000051.1"/>
</dbReference>
<evidence type="ECO:0000313" key="2">
    <source>
        <dbReference type="Proteomes" id="UP000183997"/>
    </source>
</evidence>
<dbReference type="Proteomes" id="UP000183997">
    <property type="component" value="Unassembled WGS sequence"/>
</dbReference>
<accession>A0A1M6XIM4</accession>
<protein>
    <submittedName>
        <fullName evidence="1">Uncharacterized protein</fullName>
    </submittedName>
</protein>
<reference evidence="2" key="1">
    <citation type="submission" date="2016-11" db="EMBL/GenBank/DDBJ databases">
        <authorList>
            <person name="Varghese N."/>
            <person name="Submissions S."/>
        </authorList>
    </citation>
    <scope>NUCLEOTIDE SEQUENCE [LARGE SCALE GENOMIC DNA]</scope>
    <source>
        <strain evidence="2">DSM 10349</strain>
    </source>
</reference>
<gene>
    <name evidence="1" type="ORF">SAMN02745123_04036</name>
</gene>
<organism evidence="1 2">
    <name type="scientific">Desulforamulus aeronauticus DSM 10349</name>
    <dbReference type="NCBI Taxonomy" id="1121421"/>
    <lineage>
        <taxon>Bacteria</taxon>
        <taxon>Bacillati</taxon>
        <taxon>Bacillota</taxon>
        <taxon>Clostridia</taxon>
        <taxon>Eubacteriales</taxon>
        <taxon>Peptococcaceae</taxon>
        <taxon>Desulforamulus</taxon>
    </lineage>
</organism>
<evidence type="ECO:0000313" key="1">
    <source>
        <dbReference type="EMBL" id="SHL05766.1"/>
    </source>
</evidence>
<keyword evidence="2" id="KW-1185">Reference proteome</keyword>
<sequence length="94" mass="10634">MSQSAVCFLVSLGRVENSTEIKCWVANEAKKFGVLQKCQLEENQILIYSVGTSQDLAQFLIELLDGLSKKYGDVKLKVRYCGSKENYKSNPFFD</sequence>
<dbReference type="EMBL" id="FRAR01000051">
    <property type="protein sequence ID" value="SHL05766.1"/>
    <property type="molecule type" value="Genomic_DNA"/>
</dbReference>
<proteinExistence type="predicted"/>
<dbReference type="AlphaFoldDB" id="A0A1M6XIM4"/>